<dbReference type="RefSeq" id="WP_251934238.1">
    <property type="nucleotide sequence ID" value="NZ_CP098747.1"/>
</dbReference>
<dbReference type="Proteomes" id="UP001056291">
    <property type="component" value="Chromosome"/>
</dbReference>
<gene>
    <name evidence="3" type="ORF">NBZ79_19005</name>
</gene>
<evidence type="ECO:0000256" key="1">
    <source>
        <dbReference type="ARBA" id="ARBA00022448"/>
    </source>
</evidence>
<keyword evidence="2" id="KW-0472">Membrane</keyword>
<feature type="transmembrane region" description="Helical" evidence="2">
    <location>
        <begin position="258"/>
        <end position="279"/>
    </location>
</feature>
<feature type="transmembrane region" description="Helical" evidence="2">
    <location>
        <begin position="228"/>
        <end position="246"/>
    </location>
</feature>
<dbReference type="PANTHER" id="PTHR36838:SF1">
    <property type="entry name" value="SLR1864 PROTEIN"/>
    <property type="match status" value="1"/>
</dbReference>
<keyword evidence="1" id="KW-0813">Transport</keyword>
<keyword evidence="4" id="KW-1185">Reference proteome</keyword>
<sequence>MICVLAGFGLARFKVYFDTKMVGSLVSNIGYPTLILSHLAGQHVAFGAFINVMLAATVMIACFGVIALVFLKAVGLPVRAFLSPMMLSNVGNVGLPVSFLAFGDHGLAIAMAVLIIVVVGIFSVGIWLPAGKLSFTDLAKQPVIYAVVLSLLLMGTDTALPAPIAKGMTILGGLSIPLMLLTLGYTLATLNIGGVLKGCLLALFHMAMSVLVAYGVSLLFGFDGVTKGVFVLMCLMPSSVATYLWVEKFQPAHAADVAAFIMISTLLTILVIPLALTFWV</sequence>
<feature type="transmembrane region" description="Helical" evidence="2">
    <location>
        <begin position="200"/>
        <end position="222"/>
    </location>
</feature>
<accession>A0ABY4W255</accession>
<proteinExistence type="predicted"/>
<evidence type="ECO:0000313" key="3">
    <source>
        <dbReference type="EMBL" id="USG61251.1"/>
    </source>
</evidence>
<dbReference type="PANTHER" id="PTHR36838">
    <property type="entry name" value="AUXIN EFFLUX CARRIER FAMILY PROTEIN"/>
    <property type="match status" value="1"/>
</dbReference>
<feature type="transmembrane region" description="Helical" evidence="2">
    <location>
        <begin position="142"/>
        <end position="164"/>
    </location>
</feature>
<feature type="transmembrane region" description="Helical" evidence="2">
    <location>
        <begin position="46"/>
        <end position="70"/>
    </location>
</feature>
<feature type="transmembrane region" description="Helical" evidence="2">
    <location>
        <begin position="21"/>
        <end position="40"/>
    </location>
</feature>
<feature type="transmembrane region" description="Helical" evidence="2">
    <location>
        <begin position="82"/>
        <end position="102"/>
    </location>
</feature>
<evidence type="ECO:0000313" key="4">
    <source>
        <dbReference type="Proteomes" id="UP001056291"/>
    </source>
</evidence>
<protein>
    <recommendedName>
        <fullName evidence="5">Transporter</fullName>
    </recommendedName>
</protein>
<evidence type="ECO:0000256" key="2">
    <source>
        <dbReference type="SAM" id="Phobius"/>
    </source>
</evidence>
<reference evidence="3" key="1">
    <citation type="submission" date="2022-06" db="EMBL/GenBank/DDBJ databases">
        <title>Sneathiella actinostolidae sp. nov., isolated from a sea anemonein the Western Pacific Ocean.</title>
        <authorList>
            <person name="Wei M.J."/>
        </authorList>
    </citation>
    <scope>NUCLEOTIDE SEQUENCE</scope>
    <source>
        <strain evidence="3">PHK-P5</strain>
    </source>
</reference>
<organism evidence="3 4">
    <name type="scientific">Sneathiella marina</name>
    <dbReference type="NCBI Taxonomy" id="2950108"/>
    <lineage>
        <taxon>Bacteria</taxon>
        <taxon>Pseudomonadati</taxon>
        <taxon>Pseudomonadota</taxon>
        <taxon>Alphaproteobacteria</taxon>
        <taxon>Sneathiellales</taxon>
        <taxon>Sneathiellaceae</taxon>
        <taxon>Sneathiella</taxon>
    </lineage>
</organism>
<name>A0ABY4W255_9PROT</name>
<evidence type="ECO:0008006" key="5">
    <source>
        <dbReference type="Google" id="ProtNLM"/>
    </source>
</evidence>
<keyword evidence="2" id="KW-0812">Transmembrane</keyword>
<dbReference type="EMBL" id="CP098747">
    <property type="protein sequence ID" value="USG61251.1"/>
    <property type="molecule type" value="Genomic_DNA"/>
</dbReference>
<feature type="transmembrane region" description="Helical" evidence="2">
    <location>
        <begin position="170"/>
        <end position="188"/>
    </location>
</feature>
<keyword evidence="2" id="KW-1133">Transmembrane helix</keyword>
<feature type="transmembrane region" description="Helical" evidence="2">
    <location>
        <begin position="108"/>
        <end position="130"/>
    </location>
</feature>